<accession>A0ABW5H5U1</accession>
<evidence type="ECO:0000256" key="3">
    <source>
        <dbReference type="ARBA" id="ARBA00023163"/>
    </source>
</evidence>
<evidence type="ECO:0000256" key="2">
    <source>
        <dbReference type="ARBA" id="ARBA00023125"/>
    </source>
</evidence>
<dbReference type="PROSITE" id="PS50977">
    <property type="entry name" value="HTH_TETR_2"/>
    <property type="match status" value="1"/>
</dbReference>
<dbReference type="SUPFAM" id="SSF48498">
    <property type="entry name" value="Tetracyclin repressor-like, C-terminal domain"/>
    <property type="match status" value="1"/>
</dbReference>
<gene>
    <name evidence="6" type="ORF">ACFSVL_14720</name>
</gene>
<dbReference type="Gene3D" id="1.10.357.10">
    <property type="entry name" value="Tetracycline Repressor, domain 2"/>
    <property type="match status" value="1"/>
</dbReference>
<dbReference type="PANTHER" id="PTHR30055:SF151">
    <property type="entry name" value="TRANSCRIPTIONAL REGULATORY PROTEIN"/>
    <property type="match status" value="1"/>
</dbReference>
<dbReference type="InterPro" id="IPR004111">
    <property type="entry name" value="Repressor_TetR_C"/>
</dbReference>
<feature type="DNA-binding region" description="H-T-H motif" evidence="4">
    <location>
        <begin position="41"/>
        <end position="60"/>
    </location>
</feature>
<dbReference type="InterPro" id="IPR050109">
    <property type="entry name" value="HTH-type_TetR-like_transc_reg"/>
</dbReference>
<dbReference type="SUPFAM" id="SSF46689">
    <property type="entry name" value="Homeodomain-like"/>
    <property type="match status" value="1"/>
</dbReference>
<evidence type="ECO:0000313" key="6">
    <source>
        <dbReference type="EMBL" id="MFD2468642.1"/>
    </source>
</evidence>
<name>A0ABW5H5U1_9PSEU</name>
<dbReference type="InterPro" id="IPR001647">
    <property type="entry name" value="HTH_TetR"/>
</dbReference>
<evidence type="ECO:0000259" key="5">
    <source>
        <dbReference type="PROSITE" id="PS50977"/>
    </source>
</evidence>
<feature type="domain" description="HTH tetR-type" evidence="5">
    <location>
        <begin position="18"/>
        <end position="78"/>
    </location>
</feature>
<dbReference type="PANTHER" id="PTHR30055">
    <property type="entry name" value="HTH-TYPE TRANSCRIPTIONAL REGULATOR RUTR"/>
    <property type="match status" value="1"/>
</dbReference>
<reference evidence="7" key="1">
    <citation type="journal article" date="2019" name="Int. J. Syst. Evol. Microbiol.">
        <title>The Global Catalogue of Microorganisms (GCM) 10K type strain sequencing project: providing services to taxonomists for standard genome sequencing and annotation.</title>
        <authorList>
            <consortium name="The Broad Institute Genomics Platform"/>
            <consortium name="The Broad Institute Genome Sequencing Center for Infectious Disease"/>
            <person name="Wu L."/>
            <person name="Ma J."/>
        </authorList>
    </citation>
    <scope>NUCLEOTIDE SEQUENCE [LARGE SCALE GENOMIC DNA]</scope>
    <source>
        <strain evidence="7">CGMCC 4.7641</strain>
    </source>
</reference>
<evidence type="ECO:0000313" key="7">
    <source>
        <dbReference type="Proteomes" id="UP001597483"/>
    </source>
</evidence>
<evidence type="ECO:0000256" key="1">
    <source>
        <dbReference type="ARBA" id="ARBA00023015"/>
    </source>
</evidence>
<dbReference type="InterPro" id="IPR036271">
    <property type="entry name" value="Tet_transcr_reg_TetR-rel_C_sf"/>
</dbReference>
<keyword evidence="1" id="KW-0805">Transcription regulation</keyword>
<sequence>MSARRTPVSRRERPAKPALSREGIVAAAVAITRSEGLDRLTMRRLAKELDTGAASLYVYVADIEELHAAVLDDFLSEVEIGSTEGDWRERLRALLDSYRAVLFEQPSLARVALVTRMSGPRYLRAVDAALGLLVEGGLSEYGAALAVDQLFLQATASAAEHGTRARMPDADRQHEDLVAEIDAAPAEEYPHIARIGRLLVAGTPSGRTKWSFDVILNGALATPSPEPE</sequence>
<dbReference type="InterPro" id="IPR009057">
    <property type="entry name" value="Homeodomain-like_sf"/>
</dbReference>
<comment type="caution">
    <text evidence="6">The sequence shown here is derived from an EMBL/GenBank/DDBJ whole genome shotgun (WGS) entry which is preliminary data.</text>
</comment>
<evidence type="ECO:0000256" key="4">
    <source>
        <dbReference type="PROSITE-ProRule" id="PRU00335"/>
    </source>
</evidence>
<organism evidence="6 7">
    <name type="scientific">Amycolatopsis silviterrae</name>
    <dbReference type="NCBI Taxonomy" id="1656914"/>
    <lineage>
        <taxon>Bacteria</taxon>
        <taxon>Bacillati</taxon>
        <taxon>Actinomycetota</taxon>
        <taxon>Actinomycetes</taxon>
        <taxon>Pseudonocardiales</taxon>
        <taxon>Pseudonocardiaceae</taxon>
        <taxon>Amycolatopsis</taxon>
    </lineage>
</organism>
<keyword evidence="3" id="KW-0804">Transcription</keyword>
<dbReference type="Pfam" id="PF00440">
    <property type="entry name" value="TetR_N"/>
    <property type="match status" value="1"/>
</dbReference>
<protein>
    <submittedName>
        <fullName evidence="6">TetR/AcrR family transcriptional regulator</fullName>
    </submittedName>
</protein>
<proteinExistence type="predicted"/>
<keyword evidence="7" id="KW-1185">Reference proteome</keyword>
<dbReference type="Proteomes" id="UP001597483">
    <property type="component" value="Unassembled WGS sequence"/>
</dbReference>
<dbReference type="RefSeq" id="WP_378304388.1">
    <property type="nucleotide sequence ID" value="NZ_JBHUKS010000010.1"/>
</dbReference>
<dbReference type="EMBL" id="JBHUKS010000010">
    <property type="protein sequence ID" value="MFD2468642.1"/>
    <property type="molecule type" value="Genomic_DNA"/>
</dbReference>
<dbReference type="Pfam" id="PF02909">
    <property type="entry name" value="TetR_C_1"/>
    <property type="match status" value="1"/>
</dbReference>
<keyword evidence="2 4" id="KW-0238">DNA-binding</keyword>